<comment type="caution">
    <text evidence="2">The sequence shown here is derived from an EMBL/GenBank/DDBJ whole genome shotgun (WGS) entry which is preliminary data.</text>
</comment>
<keyword evidence="1" id="KW-0472">Membrane</keyword>
<keyword evidence="1" id="KW-1133">Transmembrane helix</keyword>
<evidence type="ECO:0000313" key="2">
    <source>
        <dbReference type="EMBL" id="RNA24730.1"/>
    </source>
</evidence>
<reference evidence="2 3" key="1">
    <citation type="journal article" date="2018" name="Sci. Rep.">
        <title>Genomic signatures of local adaptation to the degree of environmental predictability in rotifers.</title>
        <authorList>
            <person name="Franch-Gras L."/>
            <person name="Hahn C."/>
            <person name="Garcia-Roger E.M."/>
            <person name="Carmona M.J."/>
            <person name="Serra M."/>
            <person name="Gomez A."/>
        </authorList>
    </citation>
    <scope>NUCLEOTIDE SEQUENCE [LARGE SCALE GENOMIC DNA]</scope>
    <source>
        <strain evidence="2">HYR1</strain>
    </source>
</reference>
<dbReference type="Proteomes" id="UP000276133">
    <property type="component" value="Unassembled WGS sequence"/>
</dbReference>
<dbReference type="AlphaFoldDB" id="A0A3M7RMT4"/>
<protein>
    <submittedName>
        <fullName evidence="2">Uncharacterized protein</fullName>
    </submittedName>
</protein>
<evidence type="ECO:0000256" key="1">
    <source>
        <dbReference type="SAM" id="Phobius"/>
    </source>
</evidence>
<feature type="transmembrane region" description="Helical" evidence="1">
    <location>
        <begin position="38"/>
        <end position="57"/>
    </location>
</feature>
<proteinExistence type="predicted"/>
<evidence type="ECO:0000313" key="3">
    <source>
        <dbReference type="Proteomes" id="UP000276133"/>
    </source>
</evidence>
<gene>
    <name evidence="2" type="ORF">BpHYR1_026644</name>
</gene>
<dbReference type="EMBL" id="REGN01003055">
    <property type="protein sequence ID" value="RNA24730.1"/>
    <property type="molecule type" value="Genomic_DNA"/>
</dbReference>
<sequence>MNPSRETMASCGLDSSLAEIDQVHECSDVNSIKKLFDITFISTSFFNFYTAMISVGLRRNRGASGEKFTDSRSRKRVRKILAKKVPETEKKNSCGNGNGKINGDLENNGDINGELRRIRDINGDNNRKRRLERRKIPETATEKGKCTGLRI</sequence>
<accession>A0A3M7RMT4</accession>
<name>A0A3M7RMT4_BRAPC</name>
<keyword evidence="1" id="KW-0812">Transmembrane</keyword>
<keyword evidence="3" id="KW-1185">Reference proteome</keyword>
<organism evidence="2 3">
    <name type="scientific">Brachionus plicatilis</name>
    <name type="common">Marine rotifer</name>
    <name type="synonym">Brachionus muelleri</name>
    <dbReference type="NCBI Taxonomy" id="10195"/>
    <lineage>
        <taxon>Eukaryota</taxon>
        <taxon>Metazoa</taxon>
        <taxon>Spiralia</taxon>
        <taxon>Gnathifera</taxon>
        <taxon>Rotifera</taxon>
        <taxon>Eurotatoria</taxon>
        <taxon>Monogononta</taxon>
        <taxon>Pseudotrocha</taxon>
        <taxon>Ploima</taxon>
        <taxon>Brachionidae</taxon>
        <taxon>Brachionus</taxon>
    </lineage>
</organism>